<feature type="binding site" evidence="7">
    <location>
        <position position="125"/>
    </location>
    <ligand>
        <name>FMN</name>
        <dbReference type="ChEBI" id="CHEBI:58210"/>
    </ligand>
</feature>
<feature type="binding site" evidence="7">
    <location>
        <begin position="277"/>
        <end position="281"/>
    </location>
    <ligand>
        <name>FMN</name>
        <dbReference type="ChEBI" id="CHEBI:58210"/>
    </ligand>
</feature>
<organism evidence="9 10">
    <name type="scientific">Rudaeicoccus suwonensis</name>
    <dbReference type="NCBI Taxonomy" id="657409"/>
    <lineage>
        <taxon>Bacteria</taxon>
        <taxon>Bacillati</taxon>
        <taxon>Actinomycetota</taxon>
        <taxon>Actinomycetes</taxon>
        <taxon>Micrococcales</taxon>
        <taxon>Dermacoccaceae</taxon>
        <taxon>Rudaeicoccus</taxon>
    </lineage>
</organism>
<keyword evidence="10" id="KW-1185">Reference proteome</keyword>
<reference evidence="9 10" key="1">
    <citation type="submission" date="2019-06" db="EMBL/GenBank/DDBJ databases">
        <title>Sequencing the genomes of 1000 actinobacteria strains.</title>
        <authorList>
            <person name="Klenk H.-P."/>
        </authorList>
    </citation>
    <scope>NUCLEOTIDE SEQUENCE [LARGE SCALE GENOMIC DNA]</scope>
    <source>
        <strain evidence="9 10">DSM 19560</strain>
    </source>
</reference>
<evidence type="ECO:0000313" key="9">
    <source>
        <dbReference type="EMBL" id="TWE12981.1"/>
    </source>
</evidence>
<dbReference type="AlphaFoldDB" id="A0A561EBJ3"/>
<comment type="caution">
    <text evidence="9">The sequence shown here is derived from an EMBL/GenBank/DDBJ whole genome shotgun (WGS) entry which is preliminary data.</text>
</comment>
<proteinExistence type="inferred from homology"/>
<dbReference type="EMBL" id="VIVQ01000001">
    <property type="protein sequence ID" value="TWE12981.1"/>
    <property type="molecule type" value="Genomic_DNA"/>
</dbReference>
<comment type="similarity">
    <text evidence="5">Belongs to the FMN-dependent alpha-hydroxy acid dehydrogenase family.</text>
</comment>
<dbReference type="Gene3D" id="3.20.20.70">
    <property type="entry name" value="Aldolase class I"/>
    <property type="match status" value="1"/>
</dbReference>
<evidence type="ECO:0000256" key="6">
    <source>
        <dbReference type="PIRSR" id="PIRSR000138-1"/>
    </source>
</evidence>
<evidence type="ECO:0000256" key="7">
    <source>
        <dbReference type="PIRSR" id="PIRSR000138-2"/>
    </source>
</evidence>
<evidence type="ECO:0000256" key="2">
    <source>
        <dbReference type="ARBA" id="ARBA00022630"/>
    </source>
</evidence>
<feature type="binding site" evidence="7">
    <location>
        <position position="244"/>
    </location>
    <ligand>
        <name>FMN</name>
        <dbReference type="ChEBI" id="CHEBI:58210"/>
    </ligand>
</feature>
<dbReference type="Proteomes" id="UP000318297">
    <property type="component" value="Unassembled WGS sequence"/>
</dbReference>
<dbReference type="InterPro" id="IPR037396">
    <property type="entry name" value="FMN_HAD"/>
</dbReference>
<feature type="binding site" evidence="7">
    <location>
        <position position="127"/>
    </location>
    <ligand>
        <name>glyoxylate</name>
        <dbReference type="ChEBI" id="CHEBI:36655"/>
    </ligand>
</feature>
<feature type="binding site" evidence="7">
    <location>
        <position position="246"/>
    </location>
    <ligand>
        <name>glyoxylate</name>
        <dbReference type="ChEBI" id="CHEBI:36655"/>
    </ligand>
</feature>
<feature type="active site" description="Proton acceptor" evidence="6">
    <location>
        <position position="246"/>
    </location>
</feature>
<feature type="binding site" evidence="7">
    <location>
        <begin position="300"/>
        <end position="301"/>
    </location>
    <ligand>
        <name>FMN</name>
        <dbReference type="ChEBI" id="CHEBI:58210"/>
    </ligand>
</feature>
<dbReference type="PROSITE" id="PS00557">
    <property type="entry name" value="FMN_HYDROXY_ACID_DH_1"/>
    <property type="match status" value="1"/>
</dbReference>
<comment type="cofactor">
    <cofactor evidence="1">
        <name>FMN</name>
        <dbReference type="ChEBI" id="CHEBI:58210"/>
    </cofactor>
</comment>
<name>A0A561EBJ3_9MICO</name>
<keyword evidence="3 7" id="KW-0288">FMN</keyword>
<dbReference type="PANTHER" id="PTHR10578:SF143">
    <property type="entry name" value="FMN-DEPENDENT ALPHA-HYDROXY ACID DEHYDROGENASE PB1A11.03"/>
    <property type="match status" value="1"/>
</dbReference>
<evidence type="ECO:0000256" key="4">
    <source>
        <dbReference type="ARBA" id="ARBA00023002"/>
    </source>
</evidence>
<feature type="binding site" evidence="7">
    <location>
        <position position="153"/>
    </location>
    <ligand>
        <name>FMN</name>
        <dbReference type="ChEBI" id="CHEBI:58210"/>
    </ligand>
</feature>
<dbReference type="GO" id="GO:0016614">
    <property type="term" value="F:oxidoreductase activity, acting on CH-OH group of donors"/>
    <property type="evidence" value="ECO:0007669"/>
    <property type="project" value="UniProtKB-ARBA"/>
</dbReference>
<keyword evidence="2 7" id="KW-0285">Flavoprotein</keyword>
<dbReference type="InterPro" id="IPR012133">
    <property type="entry name" value="Alpha-hydoxy_acid_DH_FMN"/>
</dbReference>
<dbReference type="FunFam" id="3.20.20.70:FF:000029">
    <property type="entry name" value="L-lactate dehydrogenase"/>
    <property type="match status" value="1"/>
</dbReference>
<feature type="binding site" evidence="7">
    <location>
        <position position="222"/>
    </location>
    <ligand>
        <name>FMN</name>
        <dbReference type="ChEBI" id="CHEBI:58210"/>
    </ligand>
</feature>
<feature type="binding site" evidence="7">
    <location>
        <begin position="75"/>
        <end position="77"/>
    </location>
    <ligand>
        <name>FMN</name>
        <dbReference type="ChEBI" id="CHEBI:58210"/>
    </ligand>
</feature>
<dbReference type="PIRSF" id="PIRSF000138">
    <property type="entry name" value="Al-hdrx_acd_dh"/>
    <property type="match status" value="1"/>
</dbReference>
<feature type="binding site" evidence="7">
    <location>
        <position position="23"/>
    </location>
    <ligand>
        <name>glyoxylate</name>
        <dbReference type="ChEBI" id="CHEBI:36655"/>
    </ligand>
</feature>
<evidence type="ECO:0000256" key="3">
    <source>
        <dbReference type="ARBA" id="ARBA00022643"/>
    </source>
</evidence>
<sequence length="349" mass="36619">MREMLRGLRDQAARTCDPQVWHYLNRGAGENVSVEEATDAWSTWRLRPHVLRDVSHVSTELSLFGRWRTPIGVAPTAFHRLVHPDGELATARAAAHCGSPMVLSSRSTTRIEDVAAGIGGPWWFQVYSMRDREVTEALALRATRAGASALVLTGDTPYVGYRSAGQAVRPLPMSDELALVNVGEHLRGPVDEAWDRIDQRADQTVADVRALAELTGLPVIVKGVLRGDDAHELLAAGASGVWVSNHGGRQLDRAVPTARALPEVVAAVGGDAPVIVDGGIRSGFDALTALALGAAAVFVGRPVLWGLGADGAAGVRAVLSGLTDELAHAMGLAGAAGLSAVDQSLVVAG</sequence>
<dbReference type="InterPro" id="IPR008259">
    <property type="entry name" value="FMN_hydac_DH_AS"/>
</dbReference>
<feature type="binding site" evidence="7">
    <location>
        <position position="249"/>
    </location>
    <ligand>
        <name>glyoxylate</name>
        <dbReference type="ChEBI" id="CHEBI:36655"/>
    </ligand>
</feature>
<dbReference type="GO" id="GO:0010181">
    <property type="term" value="F:FMN binding"/>
    <property type="evidence" value="ECO:0007669"/>
    <property type="project" value="InterPro"/>
</dbReference>
<dbReference type="CDD" id="cd02809">
    <property type="entry name" value="alpha_hydroxyacid_oxid_FMN"/>
    <property type="match status" value="1"/>
</dbReference>
<evidence type="ECO:0000259" key="8">
    <source>
        <dbReference type="PROSITE" id="PS51349"/>
    </source>
</evidence>
<dbReference type="InterPro" id="IPR013785">
    <property type="entry name" value="Aldolase_TIM"/>
</dbReference>
<gene>
    <name evidence="9" type="ORF">BKA23_1809</name>
</gene>
<evidence type="ECO:0000256" key="5">
    <source>
        <dbReference type="ARBA" id="ARBA00024042"/>
    </source>
</evidence>
<keyword evidence="4" id="KW-0560">Oxidoreductase</keyword>
<evidence type="ECO:0000313" key="10">
    <source>
        <dbReference type="Proteomes" id="UP000318297"/>
    </source>
</evidence>
<accession>A0A561EBJ3</accession>
<dbReference type="PROSITE" id="PS51349">
    <property type="entry name" value="FMN_HYDROXY_ACID_DH_2"/>
    <property type="match status" value="1"/>
</dbReference>
<dbReference type="SUPFAM" id="SSF51395">
    <property type="entry name" value="FMN-linked oxidoreductases"/>
    <property type="match status" value="1"/>
</dbReference>
<protein>
    <submittedName>
        <fullName evidence="9">4-hydroxymandelate oxidase</fullName>
    </submittedName>
</protein>
<feature type="binding site" evidence="7">
    <location>
        <position position="162"/>
    </location>
    <ligand>
        <name>glyoxylate</name>
        <dbReference type="ChEBI" id="CHEBI:36655"/>
    </ligand>
</feature>
<dbReference type="Pfam" id="PF01070">
    <property type="entry name" value="FMN_dh"/>
    <property type="match status" value="1"/>
</dbReference>
<feature type="domain" description="FMN hydroxy acid dehydrogenase" evidence="8">
    <location>
        <begin position="1"/>
        <end position="349"/>
    </location>
</feature>
<dbReference type="InterPro" id="IPR000262">
    <property type="entry name" value="FMN-dep_DH"/>
</dbReference>
<evidence type="ECO:0000256" key="1">
    <source>
        <dbReference type="ARBA" id="ARBA00001917"/>
    </source>
</evidence>
<feature type="binding site" evidence="7">
    <location>
        <position position="104"/>
    </location>
    <ligand>
        <name>FMN</name>
        <dbReference type="ChEBI" id="CHEBI:58210"/>
    </ligand>
</feature>
<dbReference type="PANTHER" id="PTHR10578">
    <property type="entry name" value="S -2-HYDROXY-ACID OXIDASE-RELATED"/>
    <property type="match status" value="1"/>
</dbReference>